<feature type="domain" description="GerMN" evidence="1">
    <location>
        <begin position="75"/>
        <end position="164"/>
    </location>
</feature>
<dbReference type="Pfam" id="PF10646">
    <property type="entry name" value="Germane"/>
    <property type="match status" value="1"/>
</dbReference>
<reference evidence="3" key="1">
    <citation type="submission" date="2016-06" db="EMBL/GenBank/DDBJ databases">
        <authorList>
            <person name="Varghese N."/>
        </authorList>
    </citation>
    <scope>NUCLEOTIDE SEQUENCE [LARGE SCALE GENOMIC DNA]</scope>
    <source>
        <strain evidence="3">DSM 45344</strain>
    </source>
</reference>
<evidence type="ECO:0000259" key="1">
    <source>
        <dbReference type="SMART" id="SM00909"/>
    </source>
</evidence>
<dbReference type="AlphaFoldDB" id="A0A1C3MZC8"/>
<dbReference type="OrthoDB" id="5181063at2"/>
<dbReference type="PATRIC" id="fig|307121.4.peg.1205"/>
<dbReference type="STRING" id="307121.GA0070620_1174"/>
<sequence>MRARLWTVGLVILLGGCGVPTDDVPRAVEVPPGPFPTPITGGPTATGGRVDQTLCYVRDDRIDRVVRRTDTLPGVEEHLRQLLAGPRAPELDRGVSSALPGTITVAGAQVDGTVVEVDVRPAGEETGRSDEVLAFGQIVCTLTSRGDVTGVSFRRAGQPLDVPRADGSLTQGPLTTADYAPLLRHG</sequence>
<dbReference type="SMART" id="SM00909">
    <property type="entry name" value="Germane"/>
    <property type="match status" value="1"/>
</dbReference>
<gene>
    <name evidence="2" type="ORF">GA0070620_1174</name>
</gene>
<name>A0A1C3MZC8_9ACTN</name>
<keyword evidence="3" id="KW-1185">Reference proteome</keyword>
<accession>A0A1C3MZC8</accession>
<proteinExistence type="predicted"/>
<dbReference type="EMBL" id="LT598496">
    <property type="protein sequence ID" value="SBV25697.1"/>
    <property type="molecule type" value="Genomic_DNA"/>
</dbReference>
<evidence type="ECO:0000313" key="2">
    <source>
        <dbReference type="EMBL" id="SBV25697.1"/>
    </source>
</evidence>
<protein>
    <submittedName>
        <fullName evidence="2">Sporulation and spore germination</fullName>
    </submittedName>
</protein>
<dbReference type="InterPro" id="IPR019606">
    <property type="entry name" value="GerMN"/>
</dbReference>
<organism evidence="2 3">
    <name type="scientific">Micromonospora krabiensis</name>
    <dbReference type="NCBI Taxonomy" id="307121"/>
    <lineage>
        <taxon>Bacteria</taxon>
        <taxon>Bacillati</taxon>
        <taxon>Actinomycetota</taxon>
        <taxon>Actinomycetes</taxon>
        <taxon>Micromonosporales</taxon>
        <taxon>Micromonosporaceae</taxon>
        <taxon>Micromonospora</taxon>
    </lineage>
</organism>
<evidence type="ECO:0000313" key="3">
    <source>
        <dbReference type="Proteomes" id="UP000199393"/>
    </source>
</evidence>
<dbReference type="Proteomes" id="UP000199393">
    <property type="component" value="Chromosome I"/>
</dbReference>
<dbReference type="PROSITE" id="PS51257">
    <property type="entry name" value="PROKAR_LIPOPROTEIN"/>
    <property type="match status" value="1"/>
</dbReference>
<dbReference type="RefSeq" id="WP_091588921.1">
    <property type="nucleotide sequence ID" value="NZ_JBHRWG010000003.1"/>
</dbReference>